<dbReference type="Proteomes" id="UP000320421">
    <property type="component" value="Chromosome"/>
</dbReference>
<evidence type="ECO:0000313" key="3">
    <source>
        <dbReference type="Proteomes" id="UP000320421"/>
    </source>
</evidence>
<proteinExistence type="predicted"/>
<organism evidence="2 3">
    <name type="scientific">Gimesia chilikensis</name>
    <dbReference type="NCBI Taxonomy" id="2605989"/>
    <lineage>
        <taxon>Bacteria</taxon>
        <taxon>Pseudomonadati</taxon>
        <taxon>Planctomycetota</taxon>
        <taxon>Planctomycetia</taxon>
        <taxon>Planctomycetales</taxon>
        <taxon>Planctomycetaceae</taxon>
        <taxon>Gimesia</taxon>
    </lineage>
</organism>
<reference evidence="2 3" key="1">
    <citation type="submission" date="2019-02" db="EMBL/GenBank/DDBJ databases">
        <title>Deep-cultivation of Planctomycetes and their phenomic and genomic characterization uncovers novel biology.</title>
        <authorList>
            <person name="Wiegand S."/>
            <person name="Jogler M."/>
            <person name="Boedeker C."/>
            <person name="Pinto D."/>
            <person name="Vollmers J."/>
            <person name="Rivas-Marin E."/>
            <person name="Kohn T."/>
            <person name="Peeters S.H."/>
            <person name="Heuer A."/>
            <person name="Rast P."/>
            <person name="Oberbeckmann S."/>
            <person name="Bunk B."/>
            <person name="Jeske O."/>
            <person name="Meyerdierks A."/>
            <person name="Storesund J.E."/>
            <person name="Kallscheuer N."/>
            <person name="Luecker S."/>
            <person name="Lage O.M."/>
            <person name="Pohl T."/>
            <person name="Merkel B.J."/>
            <person name="Hornburger P."/>
            <person name="Mueller R.-W."/>
            <person name="Bruemmer F."/>
            <person name="Labrenz M."/>
            <person name="Spormann A.M."/>
            <person name="Op den Camp H."/>
            <person name="Overmann J."/>
            <person name="Amann R."/>
            <person name="Jetten M.S.M."/>
            <person name="Mascher T."/>
            <person name="Medema M.H."/>
            <person name="Devos D.P."/>
            <person name="Kaster A.-K."/>
            <person name="Ovreas L."/>
            <person name="Rohde M."/>
            <person name="Galperin M.Y."/>
            <person name="Jogler C."/>
        </authorList>
    </citation>
    <scope>NUCLEOTIDE SEQUENCE [LARGE SCALE GENOMIC DNA]</scope>
    <source>
        <strain evidence="2 3">HG66A1</strain>
    </source>
</reference>
<keyword evidence="1" id="KW-0812">Transmembrane</keyword>
<name>A0A517PTZ3_9PLAN</name>
<keyword evidence="1" id="KW-0472">Membrane</keyword>
<protein>
    <submittedName>
        <fullName evidence="2">Uncharacterized protein</fullName>
    </submittedName>
</protein>
<gene>
    <name evidence="2" type="ORF">HG66A1_46530</name>
</gene>
<evidence type="ECO:0000256" key="1">
    <source>
        <dbReference type="SAM" id="Phobius"/>
    </source>
</evidence>
<keyword evidence="3" id="KW-1185">Reference proteome</keyword>
<keyword evidence="1" id="KW-1133">Transmembrane helix</keyword>
<dbReference type="AlphaFoldDB" id="A0A517PTZ3"/>
<sequence>MAWPEISIEDFPPRRDDEPSSLRQEIIDELSDHFACALNRELLKNPDEQLARKRVLEQFGDPIKVARQLWLEAMKEKIMSQRILTGVAVVMAVCGFIVVGLVWSMMKESQAFNNRMMAQMAEMANRPEPVTSDEVNQQILKQLEQLNQNRSVEPDTVATGMNQLAFQLVAEDQDERLPHNYAGTLTKSGDRSEEFTLEAVSNGRGMLDFGKLPWGKYRLTLKAPWGETLHQNVYVIPGRDMTEEIVCPTDKPEVVSVRFRLNWPEEVDSEDWYLVCDFRNSSDGNRQIESSRLIQGENWIYRRSSTRDASGVYLINSKSMIAVCPLNEEGEYEDIHLEELAFDSSTRMIQGKHALPDLMLIQKQDLPQLAEVNRIPSFQSLNKSRSAAGNYNLQYRALVGDSTRFGRIEGNTFLLIPLMNHPPPWTKVKTRPEGGHTLYASGLELTKRLEFKAIKGEQNLWKINLPDLDEFIIPQGTPGGGQGFF</sequence>
<dbReference type="OrthoDB" id="244146at2"/>
<dbReference type="EMBL" id="CP036266">
    <property type="protein sequence ID" value="QDT22842.1"/>
    <property type="molecule type" value="Genomic_DNA"/>
</dbReference>
<evidence type="ECO:0000313" key="2">
    <source>
        <dbReference type="EMBL" id="QDT22842.1"/>
    </source>
</evidence>
<feature type="transmembrane region" description="Helical" evidence="1">
    <location>
        <begin position="83"/>
        <end position="106"/>
    </location>
</feature>
<accession>A0A517PTZ3</accession>